<accession>A0A392V0G1</accession>
<organism evidence="1 2">
    <name type="scientific">Trifolium medium</name>
    <dbReference type="NCBI Taxonomy" id="97028"/>
    <lineage>
        <taxon>Eukaryota</taxon>
        <taxon>Viridiplantae</taxon>
        <taxon>Streptophyta</taxon>
        <taxon>Embryophyta</taxon>
        <taxon>Tracheophyta</taxon>
        <taxon>Spermatophyta</taxon>
        <taxon>Magnoliopsida</taxon>
        <taxon>eudicotyledons</taxon>
        <taxon>Gunneridae</taxon>
        <taxon>Pentapetalae</taxon>
        <taxon>rosids</taxon>
        <taxon>fabids</taxon>
        <taxon>Fabales</taxon>
        <taxon>Fabaceae</taxon>
        <taxon>Papilionoideae</taxon>
        <taxon>50 kb inversion clade</taxon>
        <taxon>NPAAA clade</taxon>
        <taxon>Hologalegina</taxon>
        <taxon>IRL clade</taxon>
        <taxon>Trifolieae</taxon>
        <taxon>Trifolium</taxon>
    </lineage>
</organism>
<dbReference type="AlphaFoldDB" id="A0A392V0G1"/>
<protein>
    <submittedName>
        <fullName evidence="1">Uncharacterized protein</fullName>
    </submittedName>
</protein>
<proteinExistence type="predicted"/>
<sequence>HLAIDVGFLNTSPRAQRYWAWGSDINGGWPDQNLIAGGPADCGEALIPS</sequence>
<comment type="caution">
    <text evidence="1">The sequence shown here is derived from an EMBL/GenBank/DDBJ whole genome shotgun (WGS) entry which is preliminary data.</text>
</comment>
<dbReference type="Proteomes" id="UP000265520">
    <property type="component" value="Unassembled WGS sequence"/>
</dbReference>
<keyword evidence="2" id="KW-1185">Reference proteome</keyword>
<evidence type="ECO:0000313" key="2">
    <source>
        <dbReference type="Proteomes" id="UP000265520"/>
    </source>
</evidence>
<feature type="non-terminal residue" evidence="1">
    <location>
        <position position="1"/>
    </location>
</feature>
<evidence type="ECO:0000313" key="1">
    <source>
        <dbReference type="EMBL" id="MCI80892.1"/>
    </source>
</evidence>
<name>A0A392V0G1_9FABA</name>
<dbReference type="EMBL" id="LXQA011005621">
    <property type="protein sequence ID" value="MCI80892.1"/>
    <property type="molecule type" value="Genomic_DNA"/>
</dbReference>
<reference evidence="1 2" key="1">
    <citation type="journal article" date="2018" name="Front. Plant Sci.">
        <title>Red Clover (Trifolium pratense) and Zigzag Clover (T. medium) - A Picture of Genomic Similarities and Differences.</title>
        <authorList>
            <person name="Dluhosova J."/>
            <person name="Istvanek J."/>
            <person name="Nedelnik J."/>
            <person name="Repkova J."/>
        </authorList>
    </citation>
    <scope>NUCLEOTIDE SEQUENCE [LARGE SCALE GENOMIC DNA]</scope>
    <source>
        <strain evidence="2">cv. 10/8</strain>
        <tissue evidence="1">Leaf</tissue>
    </source>
</reference>